<dbReference type="SUPFAM" id="SSF55874">
    <property type="entry name" value="ATPase domain of HSP90 chaperone/DNA topoisomerase II/histidine kinase"/>
    <property type="match status" value="1"/>
</dbReference>
<evidence type="ECO:0000256" key="1">
    <source>
        <dbReference type="ARBA" id="ARBA00022527"/>
    </source>
</evidence>
<name>A0AAU1IDS0_9ACTN</name>
<keyword evidence="1" id="KW-0723">Serine/threonine-protein kinase</keyword>
<dbReference type="InterPro" id="IPR003594">
    <property type="entry name" value="HATPase_dom"/>
</dbReference>
<proteinExistence type="predicted"/>
<dbReference type="GO" id="GO:0004674">
    <property type="term" value="F:protein serine/threonine kinase activity"/>
    <property type="evidence" value="ECO:0007669"/>
    <property type="project" value="UniProtKB-KW"/>
</dbReference>
<keyword evidence="1" id="KW-0418">Kinase</keyword>
<dbReference type="InterPro" id="IPR036890">
    <property type="entry name" value="HATPase_C_sf"/>
</dbReference>
<feature type="region of interest" description="Disordered" evidence="2">
    <location>
        <begin position="78"/>
        <end position="100"/>
    </location>
</feature>
<dbReference type="AlphaFoldDB" id="A0AAU1IDS0"/>
<evidence type="ECO:0000259" key="3">
    <source>
        <dbReference type="Pfam" id="PF13581"/>
    </source>
</evidence>
<dbReference type="EMBL" id="CP108140">
    <property type="protein sequence ID" value="WTP92394.1"/>
    <property type="molecule type" value="Genomic_DNA"/>
</dbReference>
<feature type="domain" description="Histidine kinase/HSP90-like ATPase" evidence="3">
    <location>
        <begin position="5"/>
        <end position="111"/>
    </location>
</feature>
<keyword evidence="4" id="KW-0547">Nucleotide-binding</keyword>
<dbReference type="Pfam" id="PF13581">
    <property type="entry name" value="HATPase_c_2"/>
    <property type="match status" value="1"/>
</dbReference>
<evidence type="ECO:0000256" key="2">
    <source>
        <dbReference type="SAM" id="MobiDB-lite"/>
    </source>
</evidence>
<reference evidence="4" key="1">
    <citation type="submission" date="2022-10" db="EMBL/GenBank/DDBJ databases">
        <title>The complete genomes of actinobacterial strains from the NBC collection.</title>
        <authorList>
            <person name="Joergensen T.S."/>
            <person name="Alvarez Arevalo M."/>
            <person name="Sterndorff E.B."/>
            <person name="Faurdal D."/>
            <person name="Vuksanovic O."/>
            <person name="Mourched A.-S."/>
            <person name="Charusanti P."/>
            <person name="Shaw S."/>
            <person name="Blin K."/>
            <person name="Weber T."/>
        </authorList>
    </citation>
    <scope>NUCLEOTIDE SEQUENCE</scope>
    <source>
        <strain evidence="4">NBC 00180</strain>
    </source>
</reference>
<dbReference type="PANTHER" id="PTHR35526">
    <property type="entry name" value="ANTI-SIGMA-F FACTOR RSBW-RELATED"/>
    <property type="match status" value="1"/>
</dbReference>
<keyword evidence="4" id="KW-0067">ATP-binding</keyword>
<keyword evidence="1" id="KW-0808">Transferase</keyword>
<evidence type="ECO:0000313" key="4">
    <source>
        <dbReference type="EMBL" id="WTP92394.1"/>
    </source>
</evidence>
<gene>
    <name evidence="4" type="ORF">OG477_41335</name>
</gene>
<protein>
    <submittedName>
        <fullName evidence="4">ATP-binding protein</fullName>
    </submittedName>
</protein>
<dbReference type="CDD" id="cd16936">
    <property type="entry name" value="HATPase_RsbW-like"/>
    <property type="match status" value="1"/>
</dbReference>
<sequence>MWRLPHRAESAGTARRIVRLVLHECCDVDEDTLSGAELVVSELVTNAIEHARPPVVLYVEADSSAEGGTCSVHIEVTDGGPAAQDGEWTSSCSEDEHGRGSGIIDVLASDHGTRPLGHGVTHWADMPPTAEQTP</sequence>
<organism evidence="4">
    <name type="scientific">Streptomyces sp. NBC_00180</name>
    <dbReference type="NCBI Taxonomy" id="2903632"/>
    <lineage>
        <taxon>Bacteria</taxon>
        <taxon>Bacillati</taxon>
        <taxon>Actinomycetota</taxon>
        <taxon>Actinomycetes</taxon>
        <taxon>Kitasatosporales</taxon>
        <taxon>Streptomycetaceae</taxon>
        <taxon>Streptomyces</taxon>
    </lineage>
</organism>
<dbReference type="PANTHER" id="PTHR35526:SF3">
    <property type="entry name" value="ANTI-SIGMA-F FACTOR RSBW"/>
    <property type="match status" value="1"/>
</dbReference>
<dbReference type="Gene3D" id="3.30.565.10">
    <property type="entry name" value="Histidine kinase-like ATPase, C-terminal domain"/>
    <property type="match status" value="1"/>
</dbReference>
<dbReference type="GO" id="GO:0005524">
    <property type="term" value="F:ATP binding"/>
    <property type="evidence" value="ECO:0007669"/>
    <property type="project" value="UniProtKB-KW"/>
</dbReference>
<dbReference type="InterPro" id="IPR050267">
    <property type="entry name" value="Anti-sigma-factor_SerPK"/>
</dbReference>
<accession>A0AAU1IDS0</accession>